<dbReference type="RefSeq" id="WP_084672309.1">
    <property type="nucleotide sequence ID" value="NZ_FRAI01000005.1"/>
</dbReference>
<dbReference type="PANTHER" id="PTHR42924:SF3">
    <property type="entry name" value="POLYMERASE_HISTIDINOL PHOSPHATASE N-TERMINAL DOMAIN-CONTAINING PROTEIN"/>
    <property type="match status" value="1"/>
</dbReference>
<dbReference type="STRING" id="1120989.SAMN02745227_00053"/>
<dbReference type="SUPFAM" id="SSF89550">
    <property type="entry name" value="PHP domain-like"/>
    <property type="match status" value="1"/>
</dbReference>
<dbReference type="EMBL" id="FRAI01000005">
    <property type="protein sequence ID" value="SHJ56063.1"/>
    <property type="molecule type" value="Genomic_DNA"/>
</dbReference>
<dbReference type="AlphaFoldDB" id="A0A1M6KAW7"/>
<dbReference type="Pfam" id="PF02811">
    <property type="entry name" value="PHP"/>
    <property type="match status" value="1"/>
</dbReference>
<organism evidence="2 3">
    <name type="scientific">Anaerobranca californiensis DSM 14826</name>
    <dbReference type="NCBI Taxonomy" id="1120989"/>
    <lineage>
        <taxon>Bacteria</taxon>
        <taxon>Bacillati</taxon>
        <taxon>Bacillota</taxon>
        <taxon>Clostridia</taxon>
        <taxon>Eubacteriales</taxon>
        <taxon>Proteinivoracaceae</taxon>
        <taxon>Anaerobranca</taxon>
    </lineage>
</organism>
<dbReference type="CDD" id="cd07438">
    <property type="entry name" value="PHP_HisPPase_AMP"/>
    <property type="match status" value="1"/>
</dbReference>
<dbReference type="GO" id="GO:0035312">
    <property type="term" value="F:5'-3' DNA exonuclease activity"/>
    <property type="evidence" value="ECO:0007669"/>
    <property type="project" value="TreeGrafter"/>
</dbReference>
<sequence>MDLHIHSLHSDGTMSIEKIIDIAESLNLEIISITDHDTISGVQEAINLVKGKKIKLVPGIEINTEYRKKEVHILGYFIDIFNHKLVETIEYLRNERVNRVKKIITKLNQLNISITFEDVLEQSKGESIGRPHIALAMIKKGYGKTVGEIFDEYIDQGKPAYVERFKLSPYDAINLIRDANGIAVLAHPKLVKDEDIVNELLPHVDGLEVFHSEHTEEDSNYYLNKALQHNLIVTGGSDCHGIGKGKELLLGTVKIPKEYISAFEKIYKERERM</sequence>
<dbReference type="PANTHER" id="PTHR42924">
    <property type="entry name" value="EXONUCLEASE"/>
    <property type="match status" value="1"/>
</dbReference>
<protein>
    <recommendedName>
        <fullName evidence="1">Polymerase/histidinol phosphatase N-terminal domain-containing protein</fullName>
    </recommendedName>
</protein>
<feature type="domain" description="Polymerase/histidinol phosphatase N-terminal" evidence="1">
    <location>
        <begin position="1"/>
        <end position="66"/>
    </location>
</feature>
<dbReference type="InterPro" id="IPR052018">
    <property type="entry name" value="PHP_domain"/>
</dbReference>
<evidence type="ECO:0000313" key="2">
    <source>
        <dbReference type="EMBL" id="SHJ56063.1"/>
    </source>
</evidence>
<dbReference type="InterPro" id="IPR004013">
    <property type="entry name" value="PHP_dom"/>
</dbReference>
<keyword evidence="3" id="KW-1185">Reference proteome</keyword>
<name>A0A1M6KAW7_9FIRM</name>
<gene>
    <name evidence="2" type="ORF">SAMN02745227_00053</name>
</gene>
<proteinExistence type="predicted"/>
<dbReference type="InterPro" id="IPR003141">
    <property type="entry name" value="Pol/His_phosphatase_N"/>
</dbReference>
<dbReference type="InterPro" id="IPR016195">
    <property type="entry name" value="Pol/histidinol_Pase-like"/>
</dbReference>
<dbReference type="Proteomes" id="UP000243547">
    <property type="component" value="Unassembled WGS sequence"/>
</dbReference>
<accession>A0A1M6KAW7</accession>
<dbReference type="Gene3D" id="3.20.20.140">
    <property type="entry name" value="Metal-dependent hydrolases"/>
    <property type="match status" value="1"/>
</dbReference>
<dbReference type="GO" id="GO:0004534">
    <property type="term" value="F:5'-3' RNA exonuclease activity"/>
    <property type="evidence" value="ECO:0007669"/>
    <property type="project" value="TreeGrafter"/>
</dbReference>
<dbReference type="SMART" id="SM00481">
    <property type="entry name" value="POLIIIAc"/>
    <property type="match status" value="1"/>
</dbReference>
<evidence type="ECO:0000259" key="1">
    <source>
        <dbReference type="SMART" id="SM00481"/>
    </source>
</evidence>
<dbReference type="OrthoDB" id="9804333at2"/>
<evidence type="ECO:0000313" key="3">
    <source>
        <dbReference type="Proteomes" id="UP000243547"/>
    </source>
</evidence>
<dbReference type="Gene3D" id="1.10.150.650">
    <property type="match status" value="1"/>
</dbReference>
<reference evidence="3" key="1">
    <citation type="submission" date="2016-11" db="EMBL/GenBank/DDBJ databases">
        <authorList>
            <person name="Varghese N."/>
            <person name="Submissions S."/>
        </authorList>
    </citation>
    <scope>NUCLEOTIDE SEQUENCE [LARGE SCALE GENOMIC DNA]</scope>
    <source>
        <strain evidence="3">DSM 14826</strain>
    </source>
</reference>